<accession>A0A091AQZ4</accession>
<comment type="caution">
    <text evidence="1">The sequence shown here is derived from an EMBL/GenBank/DDBJ whole genome shotgun (WGS) entry which is preliminary data.</text>
</comment>
<name>A0A091AQZ4_9GAMM</name>
<keyword evidence="2" id="KW-1185">Reference proteome</keyword>
<reference evidence="1 2" key="1">
    <citation type="submission" date="2013-09" db="EMBL/GenBank/DDBJ databases">
        <title>Genome sequencing of Arenimonas oryziterrae.</title>
        <authorList>
            <person name="Chen F."/>
            <person name="Wang G."/>
        </authorList>
    </citation>
    <scope>NUCLEOTIDE SEQUENCE [LARGE SCALE GENOMIC DNA]</scope>
    <source>
        <strain evidence="1 2">YC6267</strain>
    </source>
</reference>
<proteinExistence type="predicted"/>
<organism evidence="1 2">
    <name type="scientific">Arenimonas oryziterrae DSM 21050 = YC6267</name>
    <dbReference type="NCBI Taxonomy" id="1121015"/>
    <lineage>
        <taxon>Bacteria</taxon>
        <taxon>Pseudomonadati</taxon>
        <taxon>Pseudomonadota</taxon>
        <taxon>Gammaproteobacteria</taxon>
        <taxon>Lysobacterales</taxon>
        <taxon>Lysobacteraceae</taxon>
        <taxon>Arenimonas</taxon>
    </lineage>
</organism>
<dbReference type="OrthoDB" id="4303046at2"/>
<sequence>MTQLHPDSTVDIRSGDIYEDSAFHPCLCIGIEDGMAWGISLIDGSYPRNADLHMSGVRKLTPAQAWEWKQLGVEKVAEIYFAEVGMDPGR</sequence>
<dbReference type="PATRIC" id="fig|1121015.4.peg.2112"/>
<dbReference type="AlphaFoldDB" id="A0A091AQZ4"/>
<dbReference type="Proteomes" id="UP000029385">
    <property type="component" value="Unassembled WGS sequence"/>
</dbReference>
<dbReference type="eggNOG" id="ENOG502ZP2R">
    <property type="taxonomic scope" value="Bacteria"/>
</dbReference>
<gene>
    <name evidence="1" type="ORF">N789_13210</name>
</gene>
<dbReference type="RefSeq" id="WP_022970289.1">
    <property type="nucleotide sequence ID" value="NZ_ATVD01000006.1"/>
</dbReference>
<protein>
    <submittedName>
        <fullName evidence="1">Uncharacterized protein</fullName>
    </submittedName>
</protein>
<evidence type="ECO:0000313" key="1">
    <source>
        <dbReference type="EMBL" id="KFN42593.1"/>
    </source>
</evidence>
<dbReference type="EMBL" id="AVCI01000009">
    <property type="protein sequence ID" value="KFN42593.1"/>
    <property type="molecule type" value="Genomic_DNA"/>
</dbReference>
<evidence type="ECO:0000313" key="2">
    <source>
        <dbReference type="Proteomes" id="UP000029385"/>
    </source>
</evidence>